<organism evidence="1">
    <name type="scientific">marine metagenome</name>
    <dbReference type="NCBI Taxonomy" id="408172"/>
    <lineage>
        <taxon>unclassified sequences</taxon>
        <taxon>metagenomes</taxon>
        <taxon>ecological metagenomes</taxon>
    </lineage>
</organism>
<protein>
    <submittedName>
        <fullName evidence="1">Uncharacterized protein</fullName>
    </submittedName>
</protein>
<reference evidence="1" key="1">
    <citation type="submission" date="2018-05" db="EMBL/GenBank/DDBJ databases">
        <authorList>
            <person name="Lanie J.A."/>
            <person name="Ng W.-L."/>
            <person name="Kazmierczak K.M."/>
            <person name="Andrzejewski T.M."/>
            <person name="Davidsen T.M."/>
            <person name="Wayne K.J."/>
            <person name="Tettelin H."/>
            <person name="Glass J.I."/>
            <person name="Rusch D."/>
            <person name="Podicherti R."/>
            <person name="Tsui H.-C.T."/>
            <person name="Winkler M.E."/>
        </authorList>
    </citation>
    <scope>NUCLEOTIDE SEQUENCE</scope>
</reference>
<gene>
    <name evidence="1" type="ORF">METZ01_LOCUS310025</name>
</gene>
<evidence type="ECO:0000313" key="1">
    <source>
        <dbReference type="EMBL" id="SVC57171.1"/>
    </source>
</evidence>
<dbReference type="EMBL" id="UINC01098558">
    <property type="protein sequence ID" value="SVC57171.1"/>
    <property type="molecule type" value="Genomic_DNA"/>
</dbReference>
<dbReference type="AlphaFoldDB" id="A0A382NC71"/>
<proteinExistence type="predicted"/>
<sequence length="286" mass="34292">MSFQLTFKTYPALKRSKKSLIHEGRNQAEIEYDDWHLPGQKEKRSFCGDWSYMGCLNKQNHSNGEIFLKPFQRSCFRADCEQCCFKWLGRSASKATKRMKLYEKQSKKIAKHIIISVPYWDYYKPKKEIAKKAYQVLKEVKADSGLIIFHPFRYHKKTDMWYYSPHFHVLGFGWVENVVQTYNKYGYVIKNLGKRETLFGTIYYQLSHCGIKKHNHSLVYFGDCSYRKLIVEEEEEESKKCPFCKDYLQQLECNTDYNLKPDPNIMEAWYMAKSYEWFVKNLYLKI</sequence>
<accession>A0A382NC71</accession>
<name>A0A382NC71_9ZZZZ</name>